<evidence type="ECO:0000313" key="3">
    <source>
        <dbReference type="Proteomes" id="UP000886757"/>
    </source>
</evidence>
<protein>
    <submittedName>
        <fullName evidence="2">Uncharacterized protein</fullName>
    </submittedName>
</protein>
<name>A0A9D1D9A4_9FIRM</name>
<feature type="coiled-coil region" evidence="1">
    <location>
        <begin position="5"/>
        <end position="32"/>
    </location>
</feature>
<sequence length="154" mass="17444">MKSNQEMFSAKLKELDRQYEKIRERLSICQREEPDEIFQELKKAEDEFMKRSALLKKSIKRSRSPAVSTLAAAQLGYKEETEKLLHGEIAGLLHSEASSADEDQTEAAALFTEYAIDFASLSVDYALLLSLSVIASEKKKGDSKCRKLKNQKSH</sequence>
<reference evidence="2" key="1">
    <citation type="submission" date="2020-10" db="EMBL/GenBank/DDBJ databases">
        <authorList>
            <person name="Gilroy R."/>
        </authorList>
    </citation>
    <scope>NUCLEOTIDE SEQUENCE</scope>
    <source>
        <strain evidence="2">ChiSjej4B22-8148</strain>
    </source>
</reference>
<evidence type="ECO:0000313" key="2">
    <source>
        <dbReference type="EMBL" id="HIR13666.1"/>
    </source>
</evidence>
<proteinExistence type="predicted"/>
<accession>A0A9D1D9A4</accession>
<comment type="caution">
    <text evidence="2">The sequence shown here is derived from an EMBL/GenBank/DDBJ whole genome shotgun (WGS) entry which is preliminary data.</text>
</comment>
<dbReference type="EMBL" id="DVGK01000079">
    <property type="protein sequence ID" value="HIR13666.1"/>
    <property type="molecule type" value="Genomic_DNA"/>
</dbReference>
<organism evidence="2 3">
    <name type="scientific">Candidatus Choladousia intestinavium</name>
    <dbReference type="NCBI Taxonomy" id="2840727"/>
    <lineage>
        <taxon>Bacteria</taxon>
        <taxon>Bacillati</taxon>
        <taxon>Bacillota</taxon>
        <taxon>Clostridia</taxon>
        <taxon>Lachnospirales</taxon>
        <taxon>Lachnospiraceae</taxon>
        <taxon>Lachnospiraceae incertae sedis</taxon>
        <taxon>Candidatus Choladousia</taxon>
    </lineage>
</organism>
<gene>
    <name evidence="2" type="ORF">IAB31_07065</name>
</gene>
<dbReference type="Proteomes" id="UP000886757">
    <property type="component" value="Unassembled WGS sequence"/>
</dbReference>
<dbReference type="AlphaFoldDB" id="A0A9D1D9A4"/>
<evidence type="ECO:0000256" key="1">
    <source>
        <dbReference type="SAM" id="Coils"/>
    </source>
</evidence>
<keyword evidence="1" id="KW-0175">Coiled coil</keyword>
<reference evidence="2" key="2">
    <citation type="journal article" date="2021" name="PeerJ">
        <title>Extensive microbial diversity within the chicken gut microbiome revealed by metagenomics and culture.</title>
        <authorList>
            <person name="Gilroy R."/>
            <person name="Ravi A."/>
            <person name="Getino M."/>
            <person name="Pursley I."/>
            <person name="Horton D.L."/>
            <person name="Alikhan N.F."/>
            <person name="Baker D."/>
            <person name="Gharbi K."/>
            <person name="Hall N."/>
            <person name="Watson M."/>
            <person name="Adriaenssens E.M."/>
            <person name="Foster-Nyarko E."/>
            <person name="Jarju S."/>
            <person name="Secka A."/>
            <person name="Antonio M."/>
            <person name="Oren A."/>
            <person name="Chaudhuri R.R."/>
            <person name="La Ragione R."/>
            <person name="Hildebrand F."/>
            <person name="Pallen M.J."/>
        </authorList>
    </citation>
    <scope>NUCLEOTIDE SEQUENCE</scope>
    <source>
        <strain evidence="2">ChiSjej4B22-8148</strain>
    </source>
</reference>